<dbReference type="InterPro" id="IPR020476">
    <property type="entry name" value="Nudix_hydrolase"/>
</dbReference>
<dbReference type="AlphaFoldDB" id="A0A2P7RLH2"/>
<accession>A0A2P7RLH2</accession>
<dbReference type="EMBL" id="PXYK01000045">
    <property type="protein sequence ID" value="PSJ51015.1"/>
    <property type="molecule type" value="Genomic_DNA"/>
</dbReference>
<dbReference type="SUPFAM" id="SSF55811">
    <property type="entry name" value="Nudix"/>
    <property type="match status" value="1"/>
</dbReference>
<name>A0A2P7RLH2_9HYPH</name>
<dbReference type="RefSeq" id="WP_106775466.1">
    <property type="nucleotide sequence ID" value="NZ_PXYK01000045.1"/>
</dbReference>
<sequence>MSEAAPIPAVSVALVRGDRVLLVKRGLAPSRGLYAFPGGRVEAGETLEQAARRELFEETGLQAGPLTPVADLVVGGANGDAPVLYRLQVFSAPHVGGEPVSADDAEEAAFFTLEELRALPLTGSIEEIAERLLVLR</sequence>
<evidence type="ECO:0000256" key="3">
    <source>
        <dbReference type="RuleBase" id="RU003476"/>
    </source>
</evidence>
<comment type="caution">
    <text evidence="5">The sequence shown here is derived from an EMBL/GenBank/DDBJ whole genome shotgun (WGS) entry which is preliminary data.</text>
</comment>
<comment type="cofactor">
    <cofactor evidence="1">
        <name>Mg(2+)</name>
        <dbReference type="ChEBI" id="CHEBI:18420"/>
    </cofactor>
</comment>
<dbReference type="Gene3D" id="3.90.79.10">
    <property type="entry name" value="Nucleoside Triphosphate Pyrophosphohydrolase"/>
    <property type="match status" value="1"/>
</dbReference>
<dbReference type="InterPro" id="IPR020084">
    <property type="entry name" value="NUDIX_hydrolase_CS"/>
</dbReference>
<dbReference type="InterPro" id="IPR015797">
    <property type="entry name" value="NUDIX_hydrolase-like_dom_sf"/>
</dbReference>
<evidence type="ECO:0000313" key="6">
    <source>
        <dbReference type="Proteomes" id="UP000241229"/>
    </source>
</evidence>
<evidence type="ECO:0000259" key="4">
    <source>
        <dbReference type="PROSITE" id="PS51462"/>
    </source>
</evidence>
<proteinExistence type="inferred from homology"/>
<dbReference type="GO" id="GO:0016787">
    <property type="term" value="F:hydrolase activity"/>
    <property type="evidence" value="ECO:0007669"/>
    <property type="project" value="UniProtKB-KW"/>
</dbReference>
<organism evidence="5 6">
    <name type="scientific">Kumtagia ephedrae</name>
    <dbReference type="NCBI Taxonomy" id="2116701"/>
    <lineage>
        <taxon>Bacteria</taxon>
        <taxon>Pseudomonadati</taxon>
        <taxon>Pseudomonadota</taxon>
        <taxon>Alphaproteobacteria</taxon>
        <taxon>Hyphomicrobiales</taxon>
        <taxon>Phyllobacteriaceae</taxon>
        <taxon>Kumtagia</taxon>
    </lineage>
</organism>
<dbReference type="Proteomes" id="UP000241229">
    <property type="component" value="Unassembled WGS sequence"/>
</dbReference>
<comment type="similarity">
    <text evidence="3">Belongs to the Nudix hydrolase family.</text>
</comment>
<dbReference type="Pfam" id="PF00293">
    <property type="entry name" value="NUDIX"/>
    <property type="match status" value="1"/>
</dbReference>
<dbReference type="InterPro" id="IPR000086">
    <property type="entry name" value="NUDIX_hydrolase_dom"/>
</dbReference>
<dbReference type="PROSITE" id="PS00893">
    <property type="entry name" value="NUDIX_BOX"/>
    <property type="match status" value="1"/>
</dbReference>
<evidence type="ECO:0000256" key="2">
    <source>
        <dbReference type="ARBA" id="ARBA00022801"/>
    </source>
</evidence>
<keyword evidence="2 3" id="KW-0378">Hydrolase</keyword>
<evidence type="ECO:0000313" key="5">
    <source>
        <dbReference type="EMBL" id="PSJ51015.1"/>
    </source>
</evidence>
<dbReference type="PRINTS" id="PR00502">
    <property type="entry name" value="NUDIXFAMILY"/>
</dbReference>
<dbReference type="PANTHER" id="PTHR43736">
    <property type="entry name" value="ADP-RIBOSE PYROPHOSPHATASE"/>
    <property type="match status" value="1"/>
</dbReference>
<dbReference type="CDD" id="cd04673">
    <property type="entry name" value="NUDIX_ADPRase"/>
    <property type="match status" value="1"/>
</dbReference>
<evidence type="ECO:0000256" key="1">
    <source>
        <dbReference type="ARBA" id="ARBA00001946"/>
    </source>
</evidence>
<dbReference type="PANTHER" id="PTHR43736:SF1">
    <property type="entry name" value="DIHYDRONEOPTERIN TRIPHOSPHATE DIPHOSPHATASE"/>
    <property type="match status" value="1"/>
</dbReference>
<dbReference type="OrthoDB" id="9761969at2"/>
<protein>
    <submittedName>
        <fullName evidence="5">DNA mismatch repair protein MutT</fullName>
    </submittedName>
</protein>
<dbReference type="PROSITE" id="PS51462">
    <property type="entry name" value="NUDIX"/>
    <property type="match status" value="1"/>
</dbReference>
<keyword evidence="6" id="KW-1185">Reference proteome</keyword>
<feature type="domain" description="Nudix hydrolase" evidence="4">
    <location>
        <begin position="5"/>
        <end position="134"/>
    </location>
</feature>
<reference evidence="5 6" key="1">
    <citation type="submission" date="2018-03" db="EMBL/GenBank/DDBJ databases">
        <title>The draft genome of Mesorhizobium sp. 6GN-30.</title>
        <authorList>
            <person name="Liu L."/>
            <person name="Li L."/>
            <person name="Wang T."/>
            <person name="Zhang X."/>
            <person name="Liang L."/>
        </authorList>
    </citation>
    <scope>NUCLEOTIDE SEQUENCE [LARGE SCALE GENOMIC DNA]</scope>
    <source>
        <strain evidence="5 6">6GN30</strain>
    </source>
</reference>
<gene>
    <name evidence="5" type="ORF">C7I84_27810</name>
</gene>